<evidence type="ECO:0000256" key="1">
    <source>
        <dbReference type="ARBA" id="ARBA00008056"/>
    </source>
</evidence>
<dbReference type="GO" id="GO:0016705">
    <property type="term" value="F:oxidoreductase activity, acting on paired donors, with incorporation or reduction of molecular oxygen"/>
    <property type="evidence" value="ECO:0007669"/>
    <property type="project" value="UniProtKB-ARBA"/>
</dbReference>
<accession>A0A8X8XE83</accession>
<keyword evidence="3 4" id="KW-0408">Iron</keyword>
<dbReference type="GO" id="GO:0002238">
    <property type="term" value="P:response to molecule of fungal origin"/>
    <property type="evidence" value="ECO:0007669"/>
    <property type="project" value="UniProtKB-ARBA"/>
</dbReference>
<dbReference type="InterPro" id="IPR026992">
    <property type="entry name" value="DIOX_N"/>
</dbReference>
<name>A0A8X8XE83_SALSN</name>
<dbReference type="Pfam" id="PF14226">
    <property type="entry name" value="DIOX_N"/>
    <property type="match status" value="1"/>
</dbReference>
<dbReference type="InterPro" id="IPR044861">
    <property type="entry name" value="IPNS-like_FE2OG_OXY"/>
</dbReference>
<sequence>MAETKDLPEEAAIFGKTAHQLSKTGYGPPESYIWTNKIEIDAPLATDIPVIDVSLLASSSDAELTALHSALTKWGCFQAVNHGIESASLDEMRLLITEFFHLPELEKQRYTREGNDIEGYSSCPPVARTQKFEWSDRLHLQVAPEDGRKLKFWPQNPEPFRYKKNAGPLIKLSSDYTIDLIENNFPCTCRKVLEDYSAKIRHVEEQIFRAIAKTLSLTDEDCFVKKMPTLCAQFNYYPPCSKHDQVIGLRPHTDGTGITLLLQDSQVRGLQILKDNQWLSVPIIPQALFVLPGDQLELMSNGIFKSTWHRVVINSEAERISVAMFFFPDIADEIGPLDQLVDEERPKMFNKVTNYKGGYYNYYHQEKRGIDALKI</sequence>
<protein>
    <recommendedName>
        <fullName evidence="5">Fe2OG dioxygenase domain-containing protein</fullName>
    </recommendedName>
</protein>
<dbReference type="InterPro" id="IPR050295">
    <property type="entry name" value="Plant_2OG-oxidoreductases"/>
</dbReference>
<comment type="similarity">
    <text evidence="1 4">Belongs to the iron/ascorbate-dependent oxidoreductase family.</text>
</comment>
<dbReference type="Pfam" id="PF03171">
    <property type="entry name" value="2OG-FeII_Oxy"/>
    <property type="match status" value="1"/>
</dbReference>
<dbReference type="PROSITE" id="PS51471">
    <property type="entry name" value="FE2OG_OXY"/>
    <property type="match status" value="1"/>
</dbReference>
<evidence type="ECO:0000256" key="3">
    <source>
        <dbReference type="ARBA" id="ARBA00023004"/>
    </source>
</evidence>
<proteinExistence type="inferred from homology"/>
<dbReference type="PANTHER" id="PTHR47991">
    <property type="entry name" value="OXOGLUTARATE/IRON-DEPENDENT DIOXYGENASE"/>
    <property type="match status" value="1"/>
</dbReference>
<reference evidence="6" key="1">
    <citation type="submission" date="2018-01" db="EMBL/GenBank/DDBJ databases">
        <authorList>
            <person name="Mao J.F."/>
        </authorList>
    </citation>
    <scope>NUCLEOTIDE SEQUENCE</scope>
    <source>
        <strain evidence="6">Huo1</strain>
        <tissue evidence="6">Leaf</tissue>
    </source>
</reference>
<reference evidence="6" key="2">
    <citation type="submission" date="2020-08" db="EMBL/GenBank/DDBJ databases">
        <title>Plant Genome Project.</title>
        <authorList>
            <person name="Zhang R.-G."/>
        </authorList>
    </citation>
    <scope>NUCLEOTIDE SEQUENCE</scope>
    <source>
        <strain evidence="6">Huo1</strain>
        <tissue evidence="6">Leaf</tissue>
    </source>
</reference>
<evidence type="ECO:0000313" key="7">
    <source>
        <dbReference type="Proteomes" id="UP000298416"/>
    </source>
</evidence>
<keyword evidence="2 4" id="KW-0479">Metal-binding</keyword>
<evidence type="ECO:0000256" key="2">
    <source>
        <dbReference type="ARBA" id="ARBA00022723"/>
    </source>
</evidence>
<dbReference type="OrthoDB" id="288590at2759"/>
<dbReference type="InterPro" id="IPR005123">
    <property type="entry name" value="Oxoglu/Fe-dep_dioxygenase_dom"/>
</dbReference>
<dbReference type="EMBL" id="PNBA02000010">
    <property type="protein sequence ID" value="KAG6410448.1"/>
    <property type="molecule type" value="Genomic_DNA"/>
</dbReference>
<evidence type="ECO:0000256" key="4">
    <source>
        <dbReference type="RuleBase" id="RU003682"/>
    </source>
</evidence>
<dbReference type="GO" id="GO:0046872">
    <property type="term" value="F:metal ion binding"/>
    <property type="evidence" value="ECO:0007669"/>
    <property type="project" value="UniProtKB-KW"/>
</dbReference>
<comment type="caution">
    <text evidence="6">The sequence shown here is derived from an EMBL/GenBank/DDBJ whole genome shotgun (WGS) entry which is preliminary data.</text>
</comment>
<gene>
    <name evidence="6" type="ORF">SASPL_128508</name>
</gene>
<feature type="domain" description="Fe2OG dioxygenase" evidence="5">
    <location>
        <begin position="228"/>
        <end position="328"/>
    </location>
</feature>
<keyword evidence="7" id="KW-1185">Reference proteome</keyword>
<dbReference type="GO" id="GO:0009805">
    <property type="term" value="P:coumarin biosynthetic process"/>
    <property type="evidence" value="ECO:0007669"/>
    <property type="project" value="UniProtKB-ARBA"/>
</dbReference>
<keyword evidence="4" id="KW-0560">Oxidoreductase</keyword>
<dbReference type="Proteomes" id="UP000298416">
    <property type="component" value="Unassembled WGS sequence"/>
</dbReference>
<evidence type="ECO:0000259" key="5">
    <source>
        <dbReference type="PROSITE" id="PS51471"/>
    </source>
</evidence>
<dbReference type="AlphaFoldDB" id="A0A8X8XE83"/>
<evidence type="ECO:0000313" key="6">
    <source>
        <dbReference type="EMBL" id="KAG6410448.1"/>
    </source>
</evidence>
<organism evidence="6">
    <name type="scientific">Salvia splendens</name>
    <name type="common">Scarlet sage</name>
    <dbReference type="NCBI Taxonomy" id="180675"/>
    <lineage>
        <taxon>Eukaryota</taxon>
        <taxon>Viridiplantae</taxon>
        <taxon>Streptophyta</taxon>
        <taxon>Embryophyta</taxon>
        <taxon>Tracheophyta</taxon>
        <taxon>Spermatophyta</taxon>
        <taxon>Magnoliopsida</taxon>
        <taxon>eudicotyledons</taxon>
        <taxon>Gunneridae</taxon>
        <taxon>Pentapetalae</taxon>
        <taxon>asterids</taxon>
        <taxon>lamiids</taxon>
        <taxon>Lamiales</taxon>
        <taxon>Lamiaceae</taxon>
        <taxon>Nepetoideae</taxon>
        <taxon>Mentheae</taxon>
        <taxon>Salviinae</taxon>
        <taxon>Salvia</taxon>
        <taxon>Salvia subgen. Calosphace</taxon>
        <taxon>core Calosphace</taxon>
    </lineage>
</organism>